<dbReference type="AlphaFoldDB" id="A0A4Z2IB57"/>
<accession>A0A4Z2IB57</accession>
<sequence>MLYPTPFTALRDVRRDDRGGPTLLVNRSPPLDSERMDLASPRLMEVLGQCGGGLRLSPPELHFVCQEHDK</sequence>
<gene>
    <name evidence="1" type="ORF">EYF80_014607</name>
</gene>
<keyword evidence="2" id="KW-1185">Reference proteome</keyword>
<proteinExistence type="predicted"/>
<protein>
    <submittedName>
        <fullName evidence="1">Uncharacterized protein</fullName>
    </submittedName>
</protein>
<evidence type="ECO:0000313" key="1">
    <source>
        <dbReference type="EMBL" id="TNN75197.1"/>
    </source>
</evidence>
<dbReference type="Proteomes" id="UP000314294">
    <property type="component" value="Unassembled WGS sequence"/>
</dbReference>
<organism evidence="1 2">
    <name type="scientific">Liparis tanakae</name>
    <name type="common">Tanaka's snailfish</name>
    <dbReference type="NCBI Taxonomy" id="230148"/>
    <lineage>
        <taxon>Eukaryota</taxon>
        <taxon>Metazoa</taxon>
        <taxon>Chordata</taxon>
        <taxon>Craniata</taxon>
        <taxon>Vertebrata</taxon>
        <taxon>Euteleostomi</taxon>
        <taxon>Actinopterygii</taxon>
        <taxon>Neopterygii</taxon>
        <taxon>Teleostei</taxon>
        <taxon>Neoteleostei</taxon>
        <taxon>Acanthomorphata</taxon>
        <taxon>Eupercaria</taxon>
        <taxon>Perciformes</taxon>
        <taxon>Cottioidei</taxon>
        <taxon>Cottales</taxon>
        <taxon>Liparidae</taxon>
        <taxon>Liparis</taxon>
    </lineage>
</organism>
<name>A0A4Z2IB57_9TELE</name>
<evidence type="ECO:0000313" key="2">
    <source>
        <dbReference type="Proteomes" id="UP000314294"/>
    </source>
</evidence>
<comment type="caution">
    <text evidence="1">The sequence shown here is derived from an EMBL/GenBank/DDBJ whole genome shotgun (WGS) entry which is preliminary data.</text>
</comment>
<dbReference type="EMBL" id="SRLO01000106">
    <property type="protein sequence ID" value="TNN75197.1"/>
    <property type="molecule type" value="Genomic_DNA"/>
</dbReference>
<reference evidence="1 2" key="1">
    <citation type="submission" date="2019-03" db="EMBL/GenBank/DDBJ databases">
        <title>First draft genome of Liparis tanakae, snailfish: a comprehensive survey of snailfish specific genes.</title>
        <authorList>
            <person name="Kim W."/>
            <person name="Song I."/>
            <person name="Jeong J.-H."/>
            <person name="Kim D."/>
            <person name="Kim S."/>
            <person name="Ryu S."/>
            <person name="Song J.Y."/>
            <person name="Lee S.K."/>
        </authorList>
    </citation>
    <scope>NUCLEOTIDE SEQUENCE [LARGE SCALE GENOMIC DNA]</scope>
    <source>
        <tissue evidence="1">Muscle</tissue>
    </source>
</reference>